<comment type="similarity">
    <text evidence="1">Belongs to the CoaE family.</text>
</comment>
<sequence>MVDVSIETQLRRTMARDGTNQQQAEQILAAQTSRAARLSYADDVLNNDGSSDELMNKIAQLHQKYLTLAHEFNRQDSSI</sequence>
<dbReference type="GO" id="GO:0015937">
    <property type="term" value="P:coenzyme A biosynthetic process"/>
    <property type="evidence" value="ECO:0007669"/>
    <property type="project" value="UniProtKB-KW"/>
</dbReference>
<evidence type="ECO:0000256" key="1">
    <source>
        <dbReference type="ARBA" id="ARBA00009018"/>
    </source>
</evidence>
<dbReference type="SUPFAM" id="SSF52540">
    <property type="entry name" value="P-loop containing nucleoside triphosphate hydrolases"/>
    <property type="match status" value="1"/>
</dbReference>
<dbReference type="GO" id="GO:0004140">
    <property type="term" value="F:dephospho-CoA kinase activity"/>
    <property type="evidence" value="ECO:0007669"/>
    <property type="project" value="UniProtKB-EC"/>
</dbReference>
<dbReference type="EC" id="2.7.1.24" evidence="5"/>
<dbReference type="EMBL" id="CAADJA010000002">
    <property type="protein sequence ID" value="VFS47996.1"/>
    <property type="molecule type" value="Genomic_DNA"/>
</dbReference>
<dbReference type="PROSITE" id="PS51219">
    <property type="entry name" value="DPCK"/>
    <property type="match status" value="1"/>
</dbReference>
<keyword evidence="4" id="KW-0173">Coenzyme A biosynthesis</keyword>
<dbReference type="InterPro" id="IPR027417">
    <property type="entry name" value="P-loop_NTPase"/>
</dbReference>
<keyword evidence="5" id="KW-0808">Transferase</keyword>
<evidence type="ECO:0000256" key="3">
    <source>
        <dbReference type="ARBA" id="ARBA00022840"/>
    </source>
</evidence>
<evidence type="ECO:0000256" key="2">
    <source>
        <dbReference type="ARBA" id="ARBA00022741"/>
    </source>
</evidence>
<dbReference type="InterPro" id="IPR001977">
    <property type="entry name" value="Depp_CoAkinase"/>
</dbReference>
<dbReference type="Proteomes" id="UP000373449">
    <property type="component" value="Unassembled WGS sequence"/>
</dbReference>
<dbReference type="AlphaFoldDB" id="A0A484ZJP3"/>
<gene>
    <name evidence="5" type="primary">coaE_1</name>
    <name evidence="5" type="ORF">NCTC12282_02909</name>
</gene>
<evidence type="ECO:0000256" key="4">
    <source>
        <dbReference type="ARBA" id="ARBA00022993"/>
    </source>
</evidence>
<evidence type="ECO:0000313" key="6">
    <source>
        <dbReference type="Proteomes" id="UP000373449"/>
    </source>
</evidence>
<dbReference type="Gene3D" id="3.40.50.300">
    <property type="entry name" value="P-loop containing nucleotide triphosphate hydrolases"/>
    <property type="match status" value="1"/>
</dbReference>
<protein>
    <submittedName>
        <fullName evidence="5">Dephospho-CoA kinase</fullName>
        <ecNumber evidence="5">2.7.1.24</ecNumber>
    </submittedName>
</protein>
<name>A0A484ZJP3_9GAMM</name>
<proteinExistence type="inferred from homology"/>
<dbReference type="Pfam" id="PF01121">
    <property type="entry name" value="CoaE"/>
    <property type="match status" value="1"/>
</dbReference>
<keyword evidence="2" id="KW-0547">Nucleotide-binding</keyword>
<keyword evidence="3" id="KW-0067">ATP-binding</keyword>
<evidence type="ECO:0000313" key="5">
    <source>
        <dbReference type="EMBL" id="VFS47996.1"/>
    </source>
</evidence>
<organism evidence="5 6">
    <name type="scientific">Budvicia aquatica</name>
    <dbReference type="NCBI Taxonomy" id="82979"/>
    <lineage>
        <taxon>Bacteria</taxon>
        <taxon>Pseudomonadati</taxon>
        <taxon>Pseudomonadota</taxon>
        <taxon>Gammaproteobacteria</taxon>
        <taxon>Enterobacterales</taxon>
        <taxon>Budviciaceae</taxon>
        <taxon>Budvicia</taxon>
    </lineage>
</organism>
<keyword evidence="5" id="KW-0418">Kinase</keyword>
<accession>A0A484ZJP3</accession>
<reference evidence="5 6" key="1">
    <citation type="submission" date="2019-03" db="EMBL/GenBank/DDBJ databases">
        <authorList>
            <consortium name="Pathogen Informatics"/>
        </authorList>
    </citation>
    <scope>NUCLEOTIDE SEQUENCE [LARGE SCALE GENOMIC DNA]</scope>
    <source>
        <strain evidence="5 6">NCTC12282</strain>
    </source>
</reference>
<dbReference type="GO" id="GO:0005524">
    <property type="term" value="F:ATP binding"/>
    <property type="evidence" value="ECO:0007669"/>
    <property type="project" value="UniProtKB-KW"/>
</dbReference>